<evidence type="ECO:0000313" key="6">
    <source>
        <dbReference type="Proteomes" id="UP000261600"/>
    </source>
</evidence>
<dbReference type="PANTHER" id="PTHR11309:SF47">
    <property type="entry name" value="FRIZZLED"/>
    <property type="match status" value="1"/>
</dbReference>
<dbReference type="GO" id="GO:0042813">
    <property type="term" value="F:Wnt receptor activity"/>
    <property type="evidence" value="ECO:0007669"/>
    <property type="project" value="TreeGrafter"/>
</dbReference>
<evidence type="ECO:0000256" key="1">
    <source>
        <dbReference type="ARBA" id="ARBA00022473"/>
    </source>
</evidence>
<keyword evidence="2 3" id="KW-1015">Disulfide bond</keyword>
<keyword evidence="6" id="KW-1185">Reference proteome</keyword>
<evidence type="ECO:0000256" key="2">
    <source>
        <dbReference type="ARBA" id="ARBA00023157"/>
    </source>
</evidence>
<sequence>MNRCPITIPMCQGLSYSQTTSLNLLGLTSQREAMTKMSIFNSMVQTVCSVDIRLFLCRVYTPQCVAGEVQRPCRAFCKRAKQGCEGLMAHFGVSWPDELQCNSFPEEMCISITCWSIPFGKTR</sequence>
<name>A0A3Q3ISM7_MONAL</name>
<dbReference type="SMART" id="SM00063">
    <property type="entry name" value="FRI"/>
    <property type="match status" value="1"/>
</dbReference>
<evidence type="ECO:0000256" key="3">
    <source>
        <dbReference type="PROSITE-ProRule" id="PRU00090"/>
    </source>
</evidence>
<evidence type="ECO:0000313" key="5">
    <source>
        <dbReference type="Ensembl" id="ENSMALP00000008128.1"/>
    </source>
</evidence>
<feature type="disulfide bond" evidence="3">
    <location>
        <begin position="77"/>
        <end position="101"/>
    </location>
</feature>
<dbReference type="Gene3D" id="1.10.2000.10">
    <property type="entry name" value="Frizzled cysteine-rich domain"/>
    <property type="match status" value="1"/>
</dbReference>
<dbReference type="PANTHER" id="PTHR11309">
    <property type="entry name" value="FRIZZLED"/>
    <property type="match status" value="1"/>
</dbReference>
<dbReference type="Pfam" id="PF01392">
    <property type="entry name" value="Fz"/>
    <property type="match status" value="1"/>
</dbReference>
<accession>A0A3Q3ISM7</accession>
<dbReference type="InterPro" id="IPR020067">
    <property type="entry name" value="Frizzled_dom"/>
</dbReference>
<comment type="caution">
    <text evidence="3">Lacks conserved residue(s) required for the propagation of feature annotation.</text>
</comment>
<dbReference type="InterPro" id="IPR036790">
    <property type="entry name" value="Frizzled_dom_sf"/>
</dbReference>
<organism evidence="5 6">
    <name type="scientific">Monopterus albus</name>
    <name type="common">Swamp eel</name>
    <dbReference type="NCBI Taxonomy" id="43700"/>
    <lineage>
        <taxon>Eukaryota</taxon>
        <taxon>Metazoa</taxon>
        <taxon>Chordata</taxon>
        <taxon>Craniata</taxon>
        <taxon>Vertebrata</taxon>
        <taxon>Euteleostomi</taxon>
        <taxon>Actinopterygii</taxon>
        <taxon>Neopterygii</taxon>
        <taxon>Teleostei</taxon>
        <taxon>Neoteleostei</taxon>
        <taxon>Acanthomorphata</taxon>
        <taxon>Anabantaria</taxon>
        <taxon>Synbranchiformes</taxon>
        <taxon>Synbranchidae</taxon>
        <taxon>Monopterus</taxon>
    </lineage>
</organism>
<dbReference type="SUPFAM" id="SSF63501">
    <property type="entry name" value="Frizzled cysteine-rich domain"/>
    <property type="match status" value="1"/>
</dbReference>
<dbReference type="GO" id="GO:0005886">
    <property type="term" value="C:plasma membrane"/>
    <property type="evidence" value="ECO:0007669"/>
    <property type="project" value="TreeGrafter"/>
</dbReference>
<reference evidence="5" key="1">
    <citation type="submission" date="2025-08" db="UniProtKB">
        <authorList>
            <consortium name="Ensembl"/>
        </authorList>
    </citation>
    <scope>IDENTIFICATION</scope>
</reference>
<dbReference type="AlphaFoldDB" id="A0A3Q3ISM7"/>
<proteinExistence type="predicted"/>
<reference evidence="5" key="2">
    <citation type="submission" date="2025-09" db="UniProtKB">
        <authorList>
            <consortium name="Ensembl"/>
        </authorList>
    </citation>
    <scope>IDENTIFICATION</scope>
</reference>
<evidence type="ECO:0000259" key="4">
    <source>
        <dbReference type="PROSITE" id="PS50038"/>
    </source>
</evidence>
<protein>
    <recommendedName>
        <fullName evidence="4">FZ domain-containing protein</fullName>
    </recommendedName>
</protein>
<feature type="domain" description="FZ" evidence="4">
    <location>
        <begin position="5"/>
        <end position="112"/>
    </location>
</feature>
<dbReference type="InterPro" id="IPR015526">
    <property type="entry name" value="Frizzled/SFRP"/>
</dbReference>
<dbReference type="GO" id="GO:0017147">
    <property type="term" value="F:Wnt-protein binding"/>
    <property type="evidence" value="ECO:0007669"/>
    <property type="project" value="TreeGrafter"/>
</dbReference>
<dbReference type="Ensembl" id="ENSMALT00000008302.1">
    <property type="protein sequence ID" value="ENSMALP00000008128.1"/>
    <property type="gene ID" value="ENSMALG00000005790.1"/>
</dbReference>
<dbReference type="GO" id="GO:0060070">
    <property type="term" value="P:canonical Wnt signaling pathway"/>
    <property type="evidence" value="ECO:0007669"/>
    <property type="project" value="TreeGrafter"/>
</dbReference>
<dbReference type="GO" id="GO:0035567">
    <property type="term" value="P:non-canonical Wnt signaling pathway"/>
    <property type="evidence" value="ECO:0007669"/>
    <property type="project" value="TreeGrafter"/>
</dbReference>
<dbReference type="PROSITE" id="PS50038">
    <property type="entry name" value="FZ"/>
    <property type="match status" value="1"/>
</dbReference>
<dbReference type="STRING" id="43700.ENSMALP00000008128"/>
<feature type="disulfide bond" evidence="3">
    <location>
        <begin position="11"/>
        <end position="57"/>
    </location>
</feature>
<dbReference type="Proteomes" id="UP000261600">
    <property type="component" value="Unplaced"/>
</dbReference>
<keyword evidence="1" id="KW-0217">Developmental protein</keyword>